<gene>
    <name evidence="5" type="ORF">LWI28_021190</name>
</gene>
<organism evidence="5 6">
    <name type="scientific">Acer negundo</name>
    <name type="common">Box elder</name>
    <dbReference type="NCBI Taxonomy" id="4023"/>
    <lineage>
        <taxon>Eukaryota</taxon>
        <taxon>Viridiplantae</taxon>
        <taxon>Streptophyta</taxon>
        <taxon>Embryophyta</taxon>
        <taxon>Tracheophyta</taxon>
        <taxon>Spermatophyta</taxon>
        <taxon>Magnoliopsida</taxon>
        <taxon>eudicotyledons</taxon>
        <taxon>Gunneridae</taxon>
        <taxon>Pentapetalae</taxon>
        <taxon>rosids</taxon>
        <taxon>malvids</taxon>
        <taxon>Sapindales</taxon>
        <taxon>Sapindaceae</taxon>
        <taxon>Hippocastanoideae</taxon>
        <taxon>Acereae</taxon>
        <taxon>Acer</taxon>
    </lineage>
</organism>
<comment type="similarity">
    <text evidence="2">Belongs to the PMEI family.</text>
</comment>
<dbReference type="NCBIfam" id="TIGR01614">
    <property type="entry name" value="PME_inhib"/>
    <property type="match status" value="1"/>
</dbReference>
<dbReference type="SMART" id="SM00856">
    <property type="entry name" value="PMEI"/>
    <property type="match status" value="1"/>
</dbReference>
<sequence>MAKLGFFSLAILFFLFFFHLCLAGIADSATVTRHSTPTDFIKTSCKATRYPALCVECLSGYSRAIRQSNHQLAITALSVSLNRAKSAAAFVGKLTKVKGIKRREYQAVKDCIENMGDSVDRLGQSVRELGQLGRRSVGQEFIWHMSNVQTWVSAALTDETTCLDGFSGRYMNGIVKNAIRRRVTNVSQVTSNALALVNRFAAKKH</sequence>
<dbReference type="PANTHER" id="PTHR31080:SF207">
    <property type="entry name" value="PECTINESTERASE INHIBITOR 9"/>
    <property type="match status" value="1"/>
</dbReference>
<feature type="domain" description="Pectinesterase inhibitor" evidence="4">
    <location>
        <begin position="36"/>
        <end position="196"/>
    </location>
</feature>
<dbReference type="AlphaFoldDB" id="A0AAD5NQI4"/>
<evidence type="ECO:0000259" key="4">
    <source>
        <dbReference type="SMART" id="SM00856"/>
    </source>
</evidence>
<dbReference type="Gene3D" id="1.20.140.40">
    <property type="entry name" value="Invertase/pectin methylesterase inhibitor family protein"/>
    <property type="match status" value="1"/>
</dbReference>
<dbReference type="Proteomes" id="UP001064489">
    <property type="component" value="Chromosome 8"/>
</dbReference>
<accession>A0AAD5NQI4</accession>
<dbReference type="InterPro" id="IPR035513">
    <property type="entry name" value="Invertase/methylesterase_inhib"/>
</dbReference>
<dbReference type="FunFam" id="1.20.140.40:FF:000005">
    <property type="entry name" value="Pectin methylesterase inhibitor 1"/>
    <property type="match status" value="1"/>
</dbReference>
<reference evidence="5" key="2">
    <citation type="submission" date="2023-02" db="EMBL/GenBank/DDBJ databases">
        <authorList>
            <person name="Swenson N.G."/>
            <person name="Wegrzyn J.L."/>
            <person name="Mcevoy S.L."/>
        </authorList>
    </citation>
    <scope>NUCLEOTIDE SEQUENCE</scope>
    <source>
        <strain evidence="5">91603</strain>
        <tissue evidence="5">Leaf</tissue>
    </source>
</reference>
<dbReference type="EMBL" id="JAJSOW010000103">
    <property type="protein sequence ID" value="KAI9174682.1"/>
    <property type="molecule type" value="Genomic_DNA"/>
</dbReference>
<evidence type="ECO:0000256" key="3">
    <source>
        <dbReference type="SAM" id="SignalP"/>
    </source>
</evidence>
<name>A0AAD5NQI4_ACENE</name>
<feature type="chain" id="PRO_5042289470" description="Pectinesterase inhibitor domain-containing protein" evidence="3">
    <location>
        <begin position="24"/>
        <end position="205"/>
    </location>
</feature>
<dbReference type="InterPro" id="IPR051955">
    <property type="entry name" value="PME_Inhibitor"/>
</dbReference>
<dbReference type="Pfam" id="PF04043">
    <property type="entry name" value="PMEI"/>
    <property type="match status" value="1"/>
</dbReference>
<dbReference type="SUPFAM" id="SSF101148">
    <property type="entry name" value="Plant invertase/pectin methylesterase inhibitor"/>
    <property type="match status" value="1"/>
</dbReference>
<keyword evidence="6" id="KW-1185">Reference proteome</keyword>
<feature type="signal peptide" evidence="3">
    <location>
        <begin position="1"/>
        <end position="23"/>
    </location>
</feature>
<comment type="caution">
    <text evidence="5">The sequence shown here is derived from an EMBL/GenBank/DDBJ whole genome shotgun (WGS) entry which is preliminary data.</text>
</comment>
<evidence type="ECO:0000313" key="5">
    <source>
        <dbReference type="EMBL" id="KAI9174682.1"/>
    </source>
</evidence>
<dbReference type="CDD" id="cd15798">
    <property type="entry name" value="PMEI-like_3"/>
    <property type="match status" value="1"/>
</dbReference>
<protein>
    <recommendedName>
        <fullName evidence="4">Pectinesterase inhibitor domain-containing protein</fullName>
    </recommendedName>
</protein>
<evidence type="ECO:0000256" key="1">
    <source>
        <dbReference type="ARBA" id="ARBA00022729"/>
    </source>
</evidence>
<dbReference type="GO" id="GO:0046910">
    <property type="term" value="F:pectinesterase inhibitor activity"/>
    <property type="evidence" value="ECO:0007669"/>
    <property type="project" value="UniProtKB-ARBA"/>
</dbReference>
<keyword evidence="1 3" id="KW-0732">Signal</keyword>
<dbReference type="InterPro" id="IPR006501">
    <property type="entry name" value="Pectinesterase_inhib_dom"/>
</dbReference>
<proteinExistence type="inferred from homology"/>
<evidence type="ECO:0000313" key="6">
    <source>
        <dbReference type="Proteomes" id="UP001064489"/>
    </source>
</evidence>
<dbReference type="PANTHER" id="PTHR31080">
    <property type="entry name" value="PECTINESTERASE INHIBITOR-LIKE"/>
    <property type="match status" value="1"/>
</dbReference>
<evidence type="ECO:0000256" key="2">
    <source>
        <dbReference type="ARBA" id="ARBA00038471"/>
    </source>
</evidence>
<reference evidence="5" key="1">
    <citation type="journal article" date="2022" name="Plant J.">
        <title>Strategies of tolerance reflected in two North American maple genomes.</title>
        <authorList>
            <person name="McEvoy S.L."/>
            <person name="Sezen U.U."/>
            <person name="Trouern-Trend A."/>
            <person name="McMahon S.M."/>
            <person name="Schaberg P.G."/>
            <person name="Yang J."/>
            <person name="Wegrzyn J.L."/>
            <person name="Swenson N.G."/>
        </authorList>
    </citation>
    <scope>NUCLEOTIDE SEQUENCE</scope>
    <source>
        <strain evidence="5">91603</strain>
    </source>
</reference>